<dbReference type="HAMAP" id="MF_00445">
    <property type="entry name" value="NDH1_NuoN_1"/>
    <property type="match status" value="1"/>
</dbReference>
<dbReference type="InterPro" id="IPR001750">
    <property type="entry name" value="ND/Mrp_TM"/>
</dbReference>
<evidence type="ECO:0000256" key="4">
    <source>
        <dbReference type="ARBA" id="ARBA00023136"/>
    </source>
</evidence>
<feature type="transmembrane region" description="Helical" evidence="5">
    <location>
        <begin position="242"/>
        <end position="267"/>
    </location>
</feature>
<dbReference type="GO" id="GO:0042773">
    <property type="term" value="P:ATP synthesis coupled electron transport"/>
    <property type="evidence" value="ECO:0007669"/>
    <property type="project" value="InterPro"/>
</dbReference>
<organism evidence="8 9">
    <name type="scientific">Sterolibacterium denitrificans</name>
    <dbReference type="NCBI Taxonomy" id="157592"/>
    <lineage>
        <taxon>Bacteria</taxon>
        <taxon>Pseudomonadati</taxon>
        <taxon>Pseudomonadota</taxon>
        <taxon>Betaproteobacteria</taxon>
        <taxon>Nitrosomonadales</taxon>
        <taxon>Sterolibacteriaceae</taxon>
        <taxon>Sterolibacterium</taxon>
    </lineage>
</organism>
<feature type="domain" description="NADH:quinone oxidoreductase/Mrp antiporter transmembrane" evidence="7">
    <location>
        <begin position="126"/>
        <end position="430"/>
    </location>
</feature>
<gene>
    <name evidence="5 8" type="primary">nuoN</name>
    <name evidence="8" type="ORF">SDENCHOL_11122</name>
</gene>
<feature type="transmembrane region" description="Helical" evidence="5">
    <location>
        <begin position="161"/>
        <end position="185"/>
    </location>
</feature>
<comment type="similarity">
    <text evidence="5">Belongs to the complex I subunit 2 family.</text>
</comment>
<dbReference type="GO" id="GO:0005886">
    <property type="term" value="C:plasma membrane"/>
    <property type="evidence" value="ECO:0007669"/>
    <property type="project" value="UniProtKB-SubCell"/>
</dbReference>
<evidence type="ECO:0000256" key="5">
    <source>
        <dbReference type="HAMAP-Rule" id="MF_00445"/>
    </source>
</evidence>
<protein>
    <recommendedName>
        <fullName evidence="5">NADH-quinone oxidoreductase subunit N</fullName>
        <ecNumber evidence="5">7.1.1.-</ecNumber>
    </recommendedName>
    <alternativeName>
        <fullName evidence="5">NADH dehydrogenase I subunit N</fullName>
    </alternativeName>
    <alternativeName>
        <fullName evidence="5">NDH-1 subunit N</fullName>
    </alternativeName>
</protein>
<evidence type="ECO:0000313" key="8">
    <source>
        <dbReference type="EMBL" id="SMB24738.1"/>
    </source>
</evidence>
<feature type="transmembrane region" description="Helical" evidence="5">
    <location>
        <begin position="273"/>
        <end position="294"/>
    </location>
</feature>
<comment type="function">
    <text evidence="5">NDH-1 shuttles electrons from NADH, via FMN and iron-sulfur (Fe-S) centers, to quinones in the respiratory chain. The immediate electron acceptor for the enzyme in this species is believed to be ubiquinone. Couples the redox reaction to proton translocation (for every two electrons transferred, four hydrogen ions are translocated across the cytoplasmic membrane), and thus conserves the redox energy in a proton gradient.</text>
</comment>
<dbReference type="EC" id="7.1.1.-" evidence="5"/>
<dbReference type="GO" id="GO:0008137">
    <property type="term" value="F:NADH dehydrogenase (ubiquinone) activity"/>
    <property type="evidence" value="ECO:0007669"/>
    <property type="project" value="InterPro"/>
</dbReference>
<evidence type="ECO:0000313" key="9">
    <source>
        <dbReference type="Proteomes" id="UP000242886"/>
    </source>
</evidence>
<dbReference type="PRINTS" id="PR01434">
    <property type="entry name" value="NADHDHGNASE5"/>
</dbReference>
<feature type="transmembrane region" description="Helical" evidence="5">
    <location>
        <begin position="107"/>
        <end position="124"/>
    </location>
</feature>
<proteinExistence type="inferred from homology"/>
<feature type="transmembrane region" description="Helical" evidence="5">
    <location>
        <begin position="416"/>
        <end position="436"/>
    </location>
</feature>
<dbReference type="Proteomes" id="UP000242886">
    <property type="component" value="Chromosome SDENCHOL"/>
</dbReference>
<evidence type="ECO:0000256" key="1">
    <source>
        <dbReference type="ARBA" id="ARBA00004127"/>
    </source>
</evidence>
<accession>A0A7Z7MVA3</accession>
<evidence type="ECO:0000256" key="6">
    <source>
        <dbReference type="RuleBase" id="RU000320"/>
    </source>
</evidence>
<keyword evidence="5" id="KW-0520">NAD</keyword>
<evidence type="ECO:0000256" key="3">
    <source>
        <dbReference type="ARBA" id="ARBA00022989"/>
    </source>
</evidence>
<feature type="transmembrane region" description="Helical" evidence="5">
    <location>
        <begin position="12"/>
        <end position="31"/>
    </location>
</feature>
<feature type="transmembrane region" description="Helical" evidence="5">
    <location>
        <begin position="457"/>
        <end position="483"/>
    </location>
</feature>
<dbReference type="PANTHER" id="PTHR22773">
    <property type="entry name" value="NADH DEHYDROGENASE"/>
    <property type="match status" value="1"/>
</dbReference>
<feature type="transmembrane region" description="Helical" evidence="5">
    <location>
        <begin position="205"/>
        <end position="230"/>
    </location>
</feature>
<sequence>MNFVIPDFYPAAAELFLLAMACAILLLDLVLPASRRWLIPLATQATLIGCALISYSMLRDGQVVLTFSNMFVNDAFGNLLKILVDIVLIFMIVYNRRYLAERGLEKSEYYLLLLFGALGMKVLISASHLLSIYLGLELLSLTLYALVALDRDSAKATEAAMKYFVLGALASGLLLYGMSMIYGATGTLEIGGIAQALYHGAVNKPVLQFGLVFLVAGLAFKLGAVPFHMWIPDVYHGAPTPITLLIGSAPKLAAFAMAMRLLVYGLLDLADQWQLMLMIMAALSIAIGNLAAIAQTNLKRMLAYSTISHMGFLLLGLLSGVADGGVDPNRAIAAYSSALYYAIAYVLMSLGAFGMILLLSRAGHEAENIDDFKGLNQRSPWFAAMMAILMFSMAGIPFFIGFWAKFLVLLAVIDAGHLWLALFAIFFSLIGAFYYLRIVKLMYFDAPTDKSLIQAGFDMRILLSVNGLAVAVLGLFPQIAMYLGTISLLRSL</sequence>
<keyword evidence="3 5" id="KW-1133">Transmembrane helix</keyword>
<feature type="transmembrane region" description="Helical" evidence="5">
    <location>
        <begin position="338"/>
        <end position="360"/>
    </location>
</feature>
<feature type="transmembrane region" description="Helical" evidence="5">
    <location>
        <begin position="301"/>
        <end position="318"/>
    </location>
</feature>
<dbReference type="EMBL" id="LT837803">
    <property type="protein sequence ID" value="SMB24738.1"/>
    <property type="molecule type" value="Genomic_DNA"/>
</dbReference>
<evidence type="ECO:0000256" key="2">
    <source>
        <dbReference type="ARBA" id="ARBA00022692"/>
    </source>
</evidence>
<comment type="subcellular location">
    <subcellularLocation>
        <location evidence="5">Cell membrane</location>
        <topology evidence="5">Multi-pass membrane protein</topology>
    </subcellularLocation>
    <subcellularLocation>
        <location evidence="1">Endomembrane system</location>
        <topology evidence="1">Multi-pass membrane protein</topology>
    </subcellularLocation>
    <subcellularLocation>
        <location evidence="6">Membrane</location>
        <topology evidence="6">Multi-pass membrane protein</topology>
    </subcellularLocation>
</comment>
<dbReference type="Pfam" id="PF00361">
    <property type="entry name" value="Proton_antipo_M"/>
    <property type="match status" value="1"/>
</dbReference>
<dbReference type="InterPro" id="IPR010096">
    <property type="entry name" value="NADH-Q_OxRdtase_suN/2"/>
</dbReference>
<keyword evidence="5" id="KW-0830">Ubiquinone</keyword>
<keyword evidence="8" id="KW-0560">Oxidoreductase</keyword>
<keyword evidence="5" id="KW-0813">Transport</keyword>
<keyword evidence="4 5" id="KW-0472">Membrane</keyword>
<feature type="transmembrane region" description="Helical" evidence="5">
    <location>
        <begin position="38"/>
        <end position="58"/>
    </location>
</feature>
<evidence type="ECO:0000259" key="7">
    <source>
        <dbReference type="Pfam" id="PF00361"/>
    </source>
</evidence>
<dbReference type="RefSeq" id="WP_154716345.1">
    <property type="nucleotide sequence ID" value="NZ_LT837803.1"/>
</dbReference>
<keyword evidence="5" id="KW-1003">Cell membrane</keyword>
<name>A0A7Z7MVA3_9PROT</name>
<comment type="subunit">
    <text evidence="5">NDH-1 is composed of 14 different subunits. Subunits NuoA, H, J, K, L, M, N constitute the membrane sector of the complex.</text>
</comment>
<comment type="catalytic activity">
    <reaction evidence="5">
        <text>a quinone + NADH + 5 H(+)(in) = a quinol + NAD(+) + 4 H(+)(out)</text>
        <dbReference type="Rhea" id="RHEA:57888"/>
        <dbReference type="ChEBI" id="CHEBI:15378"/>
        <dbReference type="ChEBI" id="CHEBI:24646"/>
        <dbReference type="ChEBI" id="CHEBI:57540"/>
        <dbReference type="ChEBI" id="CHEBI:57945"/>
        <dbReference type="ChEBI" id="CHEBI:132124"/>
    </reaction>
</comment>
<dbReference type="GO" id="GO:0050136">
    <property type="term" value="F:NADH dehydrogenase (quinone) (non-electrogenic) activity"/>
    <property type="evidence" value="ECO:0007669"/>
    <property type="project" value="UniProtKB-UniRule"/>
</dbReference>
<keyword evidence="5" id="KW-0874">Quinone</keyword>
<feature type="transmembrane region" description="Helical" evidence="5">
    <location>
        <begin position="78"/>
        <end position="95"/>
    </location>
</feature>
<keyword evidence="2 5" id="KW-0812">Transmembrane</keyword>
<dbReference type="GO" id="GO:0012505">
    <property type="term" value="C:endomembrane system"/>
    <property type="evidence" value="ECO:0007669"/>
    <property type="project" value="UniProtKB-SubCell"/>
</dbReference>
<keyword evidence="9" id="KW-1185">Reference proteome</keyword>
<feature type="transmembrane region" description="Helical" evidence="5">
    <location>
        <begin position="130"/>
        <end position="149"/>
    </location>
</feature>
<keyword evidence="5" id="KW-1278">Translocase</keyword>
<dbReference type="GO" id="GO:0048038">
    <property type="term" value="F:quinone binding"/>
    <property type="evidence" value="ECO:0007669"/>
    <property type="project" value="UniProtKB-KW"/>
</dbReference>
<dbReference type="NCBIfam" id="TIGR01770">
    <property type="entry name" value="NDH_I_N"/>
    <property type="match status" value="1"/>
</dbReference>
<feature type="transmembrane region" description="Helical" evidence="5">
    <location>
        <begin position="381"/>
        <end position="404"/>
    </location>
</feature>
<dbReference type="NCBIfam" id="NF004442">
    <property type="entry name" value="PRK05777.1-5"/>
    <property type="match status" value="1"/>
</dbReference>
<dbReference type="AlphaFoldDB" id="A0A7Z7MVA3"/>
<reference evidence="8" key="1">
    <citation type="submission" date="2017-03" db="EMBL/GenBank/DDBJ databases">
        <authorList>
            <consortium name="AG Boll"/>
        </authorList>
    </citation>
    <scope>NUCLEOTIDE SEQUENCE [LARGE SCALE GENOMIC DNA]</scope>
    <source>
        <strain evidence="8">Chol</strain>
    </source>
</reference>